<comment type="catalytic activity">
    <reaction evidence="1 12">
        <text>1D-myo-inositol 1,3,4,5,6-pentakisphosphate + ATP = 1D-myo-inositol hexakisphosphate + ADP + H(+)</text>
        <dbReference type="Rhea" id="RHEA:20313"/>
        <dbReference type="ChEBI" id="CHEBI:15378"/>
        <dbReference type="ChEBI" id="CHEBI:30616"/>
        <dbReference type="ChEBI" id="CHEBI:57733"/>
        <dbReference type="ChEBI" id="CHEBI:58130"/>
        <dbReference type="ChEBI" id="CHEBI:456216"/>
        <dbReference type="EC" id="2.7.1.158"/>
    </reaction>
</comment>
<keyword evidence="15" id="KW-1185">Reference proteome</keyword>
<evidence type="ECO:0000256" key="13">
    <source>
        <dbReference type="SAM" id="MobiDB-lite"/>
    </source>
</evidence>
<evidence type="ECO:0000313" key="14">
    <source>
        <dbReference type="EMBL" id="KAK7291204.1"/>
    </source>
</evidence>
<evidence type="ECO:0000256" key="3">
    <source>
        <dbReference type="ARBA" id="ARBA00007229"/>
    </source>
</evidence>
<accession>A0AAN9J5H9</accession>
<dbReference type="GO" id="GO:0046872">
    <property type="term" value="F:metal ion binding"/>
    <property type="evidence" value="ECO:0007669"/>
    <property type="project" value="UniProtKB-KW"/>
</dbReference>
<keyword evidence="9" id="KW-0862">Zinc</keyword>
<feature type="region of interest" description="Disordered" evidence="13">
    <location>
        <begin position="1"/>
        <end position="27"/>
    </location>
</feature>
<evidence type="ECO:0000256" key="7">
    <source>
        <dbReference type="ARBA" id="ARBA00022741"/>
    </source>
</evidence>
<name>A0AAN9J5H9_CROPI</name>
<evidence type="ECO:0000256" key="12">
    <source>
        <dbReference type="RuleBase" id="RU364126"/>
    </source>
</evidence>
<evidence type="ECO:0000256" key="6">
    <source>
        <dbReference type="ARBA" id="ARBA00022723"/>
    </source>
</evidence>
<comment type="cofactor">
    <cofactor evidence="2">
        <name>Zn(2+)</name>
        <dbReference type="ChEBI" id="CHEBI:29105"/>
    </cofactor>
</comment>
<organism evidence="14 15">
    <name type="scientific">Crotalaria pallida</name>
    <name type="common">Smooth rattlebox</name>
    <name type="synonym">Crotalaria striata</name>
    <dbReference type="NCBI Taxonomy" id="3830"/>
    <lineage>
        <taxon>Eukaryota</taxon>
        <taxon>Viridiplantae</taxon>
        <taxon>Streptophyta</taxon>
        <taxon>Embryophyta</taxon>
        <taxon>Tracheophyta</taxon>
        <taxon>Spermatophyta</taxon>
        <taxon>Magnoliopsida</taxon>
        <taxon>eudicotyledons</taxon>
        <taxon>Gunneridae</taxon>
        <taxon>Pentapetalae</taxon>
        <taxon>rosids</taxon>
        <taxon>fabids</taxon>
        <taxon>Fabales</taxon>
        <taxon>Fabaceae</taxon>
        <taxon>Papilionoideae</taxon>
        <taxon>50 kb inversion clade</taxon>
        <taxon>genistoids sensu lato</taxon>
        <taxon>core genistoids</taxon>
        <taxon>Crotalarieae</taxon>
        <taxon>Crotalaria</taxon>
    </lineage>
</organism>
<evidence type="ECO:0000256" key="8">
    <source>
        <dbReference type="ARBA" id="ARBA00022777"/>
    </source>
</evidence>
<evidence type="ECO:0000256" key="4">
    <source>
        <dbReference type="ARBA" id="ARBA00012023"/>
    </source>
</evidence>
<dbReference type="EC" id="2.7.1.158" evidence="4 12"/>
<keyword evidence="7 12" id="KW-0547">Nucleotide-binding</keyword>
<protein>
    <recommendedName>
        <fullName evidence="4 12">Inositol-pentakisphosphate 2-kinase</fullName>
        <ecNumber evidence="4 12">2.7.1.158</ecNumber>
    </recommendedName>
</protein>
<evidence type="ECO:0000256" key="11">
    <source>
        <dbReference type="ARBA" id="ARBA00056211"/>
    </source>
</evidence>
<comment type="similarity">
    <text evidence="3">Belongs to the IPK1 type 2 family.</text>
</comment>
<dbReference type="Gene3D" id="3.30.200.110">
    <property type="entry name" value="Inositol-pentakisphosphate 2-kinase, N-lobe"/>
    <property type="match status" value="1"/>
</dbReference>
<keyword evidence="8 12" id="KW-0418">Kinase</keyword>
<dbReference type="InterPro" id="IPR043001">
    <property type="entry name" value="IP5_2-K_N_lobe"/>
</dbReference>
<dbReference type="Proteomes" id="UP001372338">
    <property type="component" value="Unassembled WGS sequence"/>
</dbReference>
<evidence type="ECO:0000313" key="15">
    <source>
        <dbReference type="Proteomes" id="UP001372338"/>
    </source>
</evidence>
<dbReference type="AlphaFoldDB" id="A0AAN9J5H9"/>
<evidence type="ECO:0000256" key="5">
    <source>
        <dbReference type="ARBA" id="ARBA00022679"/>
    </source>
</evidence>
<dbReference type="InterPro" id="IPR009286">
    <property type="entry name" value="Ins_P5_2-kin"/>
</dbReference>
<comment type="caution">
    <text evidence="14">The sequence shown here is derived from an EMBL/GenBank/DDBJ whole genome shotgun (WGS) entry which is preliminary data.</text>
</comment>
<dbReference type="GO" id="GO:0032958">
    <property type="term" value="P:inositol phosphate biosynthetic process"/>
    <property type="evidence" value="ECO:0007669"/>
    <property type="project" value="TreeGrafter"/>
</dbReference>
<dbReference type="PANTHER" id="PTHR14456:SF6">
    <property type="entry name" value="INOSITOL-PENTAKISPHOSPHATE 2-KINASE"/>
    <property type="match status" value="1"/>
</dbReference>
<dbReference type="GO" id="GO:0005524">
    <property type="term" value="F:ATP binding"/>
    <property type="evidence" value="ECO:0007669"/>
    <property type="project" value="UniProtKB-KW"/>
</dbReference>
<keyword evidence="6" id="KW-0479">Metal-binding</keyword>
<comment type="domain">
    <text evidence="12">The EXKPK motif is conserved in inositol-pentakisphosphate 2-kinases of both family 1 and 2.</text>
</comment>
<evidence type="ECO:0000256" key="10">
    <source>
        <dbReference type="ARBA" id="ARBA00022840"/>
    </source>
</evidence>
<dbReference type="PANTHER" id="PTHR14456">
    <property type="entry name" value="INOSITOL POLYPHOSPHATE KINASE 1"/>
    <property type="match status" value="1"/>
</dbReference>
<evidence type="ECO:0000256" key="1">
    <source>
        <dbReference type="ARBA" id="ARBA00001774"/>
    </source>
</evidence>
<dbReference type="FunFam" id="3.30.200.110:FF:000002">
    <property type="entry name" value="Inositol-pentakisphosphate 2-kinase"/>
    <property type="match status" value="1"/>
</dbReference>
<proteinExistence type="inferred from homology"/>
<comment type="function">
    <text evidence="11">Phosphorylates Ins(1,3,4,5,6)P5 at position 2 to form Ins(1,2,3,4,5,6)P6 (InsP6 or phytate). Phytate is a regulator of intracellular signaling, a highly abundant animal antinutrient, and a phosphate store in plant seeds. Also phosphorylates Ins(1,3,4,6)P4 and Ins(1,4,5,6)P4 to produce Ins(1,2,3,4,6)P5 and Ins(1,2,4,5,6)P5.</text>
</comment>
<dbReference type="Pfam" id="PF06090">
    <property type="entry name" value="Ins_P5_2-kin"/>
    <property type="match status" value="1"/>
</dbReference>
<gene>
    <name evidence="14" type="ORF">RIF29_06159</name>
</gene>
<keyword evidence="5 12" id="KW-0808">Transferase</keyword>
<reference evidence="14 15" key="1">
    <citation type="submission" date="2024-01" db="EMBL/GenBank/DDBJ databases">
        <title>The genomes of 5 underutilized Papilionoideae crops provide insights into root nodulation and disease resistanc.</title>
        <authorList>
            <person name="Yuan L."/>
        </authorList>
    </citation>
    <scope>NUCLEOTIDE SEQUENCE [LARGE SCALE GENOMIC DNA]</scope>
    <source>
        <strain evidence="14">ZHUSHIDOU_FW_LH</strain>
        <tissue evidence="14">Leaf</tissue>
    </source>
</reference>
<dbReference type="EMBL" id="JAYWIO010000001">
    <property type="protein sequence ID" value="KAK7291204.1"/>
    <property type="molecule type" value="Genomic_DNA"/>
</dbReference>
<evidence type="ECO:0000256" key="9">
    <source>
        <dbReference type="ARBA" id="ARBA00022833"/>
    </source>
</evidence>
<sequence>MANMGNSPCSAIPSMEGRRRTPPGFGILAPSEKRMELTLREEDAAEWVYRGEGAINLVLAYSGSTPSFIGKVMRIRKVPRNGSMGVESNGLALTEHERLVWNDVVELISSTDEEIANQQYVQHVMQPLLGSKYIDAGVHVPVSREFLESVEKNVISQRPSWRVDAAGVDARCDFGLLMSDHSLFAHGTQESGPCISVEIKPKCGFLPFSRFLSEGTAIKRRITRFEMHQALKLHQGEISQQSAYNPLDLFSGSKERIHKAIRDLFSTPQNNFRVFLNGSLILGGLGGVAKTTNSCIAKAFEEELKSVFQAGSGHCMENLFTLIAETLQKSGVLDRLLEVQKLDAIDIEGAIHAYYDVTSQECKVCRELSEEQAKRYASLHSVSLDESLRIVKDYLIAATAKDCSLMICFRPRKEGDSGSVYNNVYLESTKQAFDFKVYFIDLDLKRLSKMEGYYKLDKKIVSCYKEMIKVDQEMK</sequence>
<dbReference type="GO" id="GO:0035299">
    <property type="term" value="F:inositol-1,3,4,5,6-pentakisphosphate 2-kinase activity"/>
    <property type="evidence" value="ECO:0007669"/>
    <property type="project" value="UniProtKB-EC"/>
</dbReference>
<keyword evidence="10 12" id="KW-0067">ATP-binding</keyword>
<evidence type="ECO:0000256" key="2">
    <source>
        <dbReference type="ARBA" id="ARBA00001947"/>
    </source>
</evidence>
<dbReference type="GO" id="GO:0005634">
    <property type="term" value="C:nucleus"/>
    <property type="evidence" value="ECO:0007669"/>
    <property type="project" value="TreeGrafter"/>
</dbReference>